<keyword evidence="6" id="KW-0675">Receptor</keyword>
<feature type="transmembrane region" description="Helical" evidence="8">
    <location>
        <begin position="345"/>
        <end position="363"/>
    </location>
</feature>
<reference evidence="9" key="1">
    <citation type="submission" date="2022-01" db="EMBL/GenBank/DDBJ databases">
        <authorList>
            <person name="King R."/>
        </authorList>
    </citation>
    <scope>NUCLEOTIDE SEQUENCE</scope>
</reference>
<name>A0A9N9S4F3_9DIPT</name>
<evidence type="ECO:0000313" key="9">
    <source>
        <dbReference type="EMBL" id="CAG9811094.1"/>
    </source>
</evidence>
<feature type="transmembrane region" description="Helical" evidence="8">
    <location>
        <begin position="398"/>
        <end position="418"/>
    </location>
</feature>
<keyword evidence="5 8" id="KW-0472">Membrane</keyword>
<dbReference type="PANTHER" id="PTHR42643">
    <property type="entry name" value="IONOTROPIC RECEPTOR 20A-RELATED"/>
    <property type="match status" value="1"/>
</dbReference>
<evidence type="ECO:0000256" key="2">
    <source>
        <dbReference type="ARBA" id="ARBA00022475"/>
    </source>
</evidence>
<evidence type="ECO:0000256" key="7">
    <source>
        <dbReference type="ARBA" id="ARBA00023180"/>
    </source>
</evidence>
<dbReference type="GO" id="GO:0005886">
    <property type="term" value="C:plasma membrane"/>
    <property type="evidence" value="ECO:0007669"/>
    <property type="project" value="UniProtKB-SubCell"/>
</dbReference>
<reference evidence="9" key="2">
    <citation type="submission" date="2022-10" db="EMBL/GenBank/DDBJ databases">
        <authorList>
            <consortium name="ENA_rothamsted_submissions"/>
            <consortium name="culmorum"/>
            <person name="King R."/>
        </authorList>
    </citation>
    <scope>NUCLEOTIDE SEQUENCE</scope>
</reference>
<dbReference type="EMBL" id="OU895880">
    <property type="protein sequence ID" value="CAG9811094.1"/>
    <property type="molecule type" value="Genomic_DNA"/>
</dbReference>
<protein>
    <recommendedName>
        <fullName evidence="11">Ionotropic receptor</fullName>
    </recommendedName>
</protein>
<gene>
    <name evidence="9" type="ORF">CHIRRI_LOCUS13903</name>
</gene>
<dbReference type="InterPro" id="IPR052192">
    <property type="entry name" value="Insect_Ionotropic_Sensory_Rcpt"/>
</dbReference>
<proteinExistence type="predicted"/>
<evidence type="ECO:0000256" key="3">
    <source>
        <dbReference type="ARBA" id="ARBA00022692"/>
    </source>
</evidence>
<feature type="transmembrane region" description="Helical" evidence="8">
    <location>
        <begin position="588"/>
        <end position="613"/>
    </location>
</feature>
<evidence type="ECO:0000256" key="8">
    <source>
        <dbReference type="SAM" id="Phobius"/>
    </source>
</evidence>
<keyword evidence="2" id="KW-1003">Cell membrane</keyword>
<accession>A0A9N9S4F3</accession>
<organism evidence="9 10">
    <name type="scientific">Chironomus riparius</name>
    <dbReference type="NCBI Taxonomy" id="315576"/>
    <lineage>
        <taxon>Eukaryota</taxon>
        <taxon>Metazoa</taxon>
        <taxon>Ecdysozoa</taxon>
        <taxon>Arthropoda</taxon>
        <taxon>Hexapoda</taxon>
        <taxon>Insecta</taxon>
        <taxon>Pterygota</taxon>
        <taxon>Neoptera</taxon>
        <taxon>Endopterygota</taxon>
        <taxon>Diptera</taxon>
        <taxon>Nematocera</taxon>
        <taxon>Chironomoidea</taxon>
        <taxon>Chironomidae</taxon>
        <taxon>Chironominae</taxon>
        <taxon>Chironomus</taxon>
    </lineage>
</organism>
<dbReference type="OrthoDB" id="8195814at2759"/>
<keyword evidence="3 8" id="KW-0812">Transmembrane</keyword>
<sequence>MHLWIRSSTIAKYPQLTRSKSNFYNFVQKNMKIARLFALFLALLIFNSTFSTKFILKTLQNDDKLSNYVCKVTKDIISSKSDTQDVLIGNLGGKMWSLTVNDITGCIGSLSAVVVTNFEDVMTEKTLNKAAVMIVMFGDVNQVLMQTFLKKYIKSTVWNHSVKLIGIVKDQMTWKQQMVIINHLTQYSFLNFALIANINQRILTITMNTFLGIVHVTDKLLSGDLLFPDKLKNLHNYPYRVPICEQSPRVVIQNRVVQSPWIYFLIEVTKLQNASADVDLVDDCRELITLWKERKMDLSINTAVVFPIDSNPKLLTYEENSYCALVPLPPETSSYHLTFLDPFDGLTWMFFVLTMTCSVAVWLMFRHRGAVDSPWLLAYSIFVMFIGQGVHFNPHNRLVLVILLQLMIFMIFVLSSAYEGVITSFMIQPIQDNRLETLDDLVASDYEIFCPDAFIYIIKNIGMYNQLKARLNTSRMEVSGQFEEEILRQKSVFVMECDRAELILGYEMDNDQILYDYYYILKHKLFPQFVRLEASYLNPFIERLQDYMDISFQAGLLHIWKVFMHLSDLDQFSHKPLISSNILKLENLIQVFSVLVIGYVLSAVVLLIEIFFYDTLKNLKLAVLAQKLRNRVSQMAYKKRKQPKHPKYQKGALYYIIHRRKRVKRLRTRKLKVRRIYVQPRFPMD</sequence>
<evidence type="ECO:0000256" key="4">
    <source>
        <dbReference type="ARBA" id="ARBA00022989"/>
    </source>
</evidence>
<evidence type="ECO:0000256" key="1">
    <source>
        <dbReference type="ARBA" id="ARBA00004651"/>
    </source>
</evidence>
<dbReference type="PANTHER" id="PTHR42643:SF41">
    <property type="entry name" value="IONOTROPIC RECEPTOR 20A-RELATED"/>
    <property type="match status" value="1"/>
</dbReference>
<dbReference type="AlphaFoldDB" id="A0A9N9S4F3"/>
<evidence type="ECO:0000256" key="6">
    <source>
        <dbReference type="ARBA" id="ARBA00023170"/>
    </source>
</evidence>
<evidence type="ECO:0008006" key="11">
    <source>
        <dbReference type="Google" id="ProtNLM"/>
    </source>
</evidence>
<feature type="transmembrane region" description="Helical" evidence="8">
    <location>
        <begin position="375"/>
        <end position="392"/>
    </location>
</feature>
<keyword evidence="7" id="KW-0325">Glycoprotein</keyword>
<evidence type="ECO:0000256" key="5">
    <source>
        <dbReference type="ARBA" id="ARBA00023136"/>
    </source>
</evidence>
<comment type="subcellular location">
    <subcellularLocation>
        <location evidence="1">Cell membrane</location>
        <topology evidence="1">Multi-pass membrane protein</topology>
    </subcellularLocation>
</comment>
<evidence type="ECO:0000313" key="10">
    <source>
        <dbReference type="Proteomes" id="UP001153620"/>
    </source>
</evidence>
<dbReference type="Proteomes" id="UP001153620">
    <property type="component" value="Chromosome 4"/>
</dbReference>
<keyword evidence="10" id="KW-1185">Reference proteome</keyword>
<keyword evidence="4 8" id="KW-1133">Transmembrane helix</keyword>